<feature type="compositionally biased region" description="Polar residues" evidence="1">
    <location>
        <begin position="85"/>
        <end position="104"/>
    </location>
</feature>
<feature type="region of interest" description="Disordered" evidence="1">
    <location>
        <begin position="58"/>
        <end position="124"/>
    </location>
</feature>
<evidence type="ECO:0000313" key="2">
    <source>
        <dbReference type="EMBL" id="KAH7115328.1"/>
    </source>
</evidence>
<evidence type="ECO:0000256" key="1">
    <source>
        <dbReference type="SAM" id="MobiDB-lite"/>
    </source>
</evidence>
<keyword evidence="3" id="KW-1185">Reference proteome</keyword>
<proteinExistence type="predicted"/>
<dbReference type="AlphaFoldDB" id="A0A9P9DA09"/>
<name>A0A9P9DA09_9PLEO</name>
<comment type="caution">
    <text evidence="2">The sequence shown here is derived from an EMBL/GenBank/DDBJ whole genome shotgun (WGS) entry which is preliminary data.</text>
</comment>
<feature type="region of interest" description="Disordered" evidence="1">
    <location>
        <begin position="203"/>
        <end position="287"/>
    </location>
</feature>
<sequence>MNFVQNIIWNSVEGFVEAGTRTAGGYAGDALIKAGDLIENSGRSVGNGLERRASSYAKGIAGQSYQSKPSPGKALPSTARKPALTRSNSSPASSTALAKQNPANTKAIGPTSRTPIGAKKYPGGNQVNTATKQITAGTKSVTGIGKGVTGGVVGGTQKTLTNTAFKATSTPLGAAKGAAGSATKALPRPYPNTKPNTTTYAKASSTNALPRPYNTPAFNDTGKKTAVKPGQSKPFNAQQANKVDEKKPYPGTNTLPGQGNNTPVKKYKPLPTMGGTAERGKVQHIAI</sequence>
<protein>
    <submittedName>
        <fullName evidence="2">Uncharacterized protein</fullName>
    </submittedName>
</protein>
<feature type="compositionally biased region" description="Polar residues" evidence="1">
    <location>
        <begin position="251"/>
        <end position="263"/>
    </location>
</feature>
<reference evidence="2" key="1">
    <citation type="journal article" date="2021" name="Nat. Commun.">
        <title>Genetic determinants of endophytism in the Arabidopsis root mycobiome.</title>
        <authorList>
            <person name="Mesny F."/>
            <person name="Miyauchi S."/>
            <person name="Thiergart T."/>
            <person name="Pickel B."/>
            <person name="Atanasova L."/>
            <person name="Karlsson M."/>
            <person name="Huettel B."/>
            <person name="Barry K.W."/>
            <person name="Haridas S."/>
            <person name="Chen C."/>
            <person name="Bauer D."/>
            <person name="Andreopoulos W."/>
            <person name="Pangilinan J."/>
            <person name="LaButti K."/>
            <person name="Riley R."/>
            <person name="Lipzen A."/>
            <person name="Clum A."/>
            <person name="Drula E."/>
            <person name="Henrissat B."/>
            <person name="Kohler A."/>
            <person name="Grigoriev I.V."/>
            <person name="Martin F.M."/>
            <person name="Hacquard S."/>
        </authorList>
    </citation>
    <scope>NUCLEOTIDE SEQUENCE</scope>
    <source>
        <strain evidence="2">MPI-CAGE-CH-0243</strain>
    </source>
</reference>
<dbReference type="EMBL" id="JAGMWT010000016">
    <property type="protein sequence ID" value="KAH7115328.1"/>
    <property type="molecule type" value="Genomic_DNA"/>
</dbReference>
<organism evidence="2 3">
    <name type="scientific">Dendryphion nanum</name>
    <dbReference type="NCBI Taxonomy" id="256645"/>
    <lineage>
        <taxon>Eukaryota</taxon>
        <taxon>Fungi</taxon>
        <taxon>Dikarya</taxon>
        <taxon>Ascomycota</taxon>
        <taxon>Pezizomycotina</taxon>
        <taxon>Dothideomycetes</taxon>
        <taxon>Pleosporomycetidae</taxon>
        <taxon>Pleosporales</taxon>
        <taxon>Torulaceae</taxon>
        <taxon>Dendryphion</taxon>
    </lineage>
</organism>
<gene>
    <name evidence="2" type="ORF">B0J11DRAFT_129502</name>
</gene>
<evidence type="ECO:0000313" key="3">
    <source>
        <dbReference type="Proteomes" id="UP000700596"/>
    </source>
</evidence>
<dbReference type="OrthoDB" id="3945698at2759"/>
<dbReference type="Proteomes" id="UP000700596">
    <property type="component" value="Unassembled WGS sequence"/>
</dbReference>
<accession>A0A9P9DA09</accession>